<dbReference type="InterPro" id="IPR050062">
    <property type="entry name" value="Pro-tRNA_synthetase"/>
</dbReference>
<dbReference type="PANTHER" id="PTHR42753:SF2">
    <property type="entry name" value="PROLINE--TRNA LIGASE"/>
    <property type="match status" value="1"/>
</dbReference>
<organism evidence="11 12">
    <name type="scientific">Candidatus Doudnabacteria bacterium RIFCSPLOWO2_01_FULL_44_21</name>
    <dbReference type="NCBI Taxonomy" id="1817841"/>
    <lineage>
        <taxon>Bacteria</taxon>
        <taxon>Candidatus Doudnaibacteriota</taxon>
    </lineage>
</organism>
<dbReference type="InterPro" id="IPR006195">
    <property type="entry name" value="aa-tRNA-synth_II"/>
</dbReference>
<evidence type="ECO:0000313" key="12">
    <source>
        <dbReference type="Proteomes" id="UP000177281"/>
    </source>
</evidence>
<evidence type="ECO:0000256" key="2">
    <source>
        <dbReference type="ARBA" id="ARBA00019110"/>
    </source>
</evidence>
<evidence type="ECO:0000256" key="8">
    <source>
        <dbReference type="ARBA" id="ARBA00029731"/>
    </source>
</evidence>
<keyword evidence="6" id="KW-0648">Protein biosynthesis</keyword>
<evidence type="ECO:0000256" key="9">
    <source>
        <dbReference type="ARBA" id="ARBA00047671"/>
    </source>
</evidence>
<reference evidence="11 12" key="1">
    <citation type="journal article" date="2016" name="Nat. Commun.">
        <title>Thousands of microbial genomes shed light on interconnected biogeochemical processes in an aquifer system.</title>
        <authorList>
            <person name="Anantharaman K."/>
            <person name="Brown C.T."/>
            <person name="Hug L.A."/>
            <person name="Sharon I."/>
            <person name="Castelle C.J."/>
            <person name="Probst A.J."/>
            <person name="Thomas B.C."/>
            <person name="Singh A."/>
            <person name="Wilkins M.J."/>
            <person name="Karaoz U."/>
            <person name="Brodie E.L."/>
            <person name="Williams K.H."/>
            <person name="Hubbard S.S."/>
            <person name="Banfield J.F."/>
        </authorList>
    </citation>
    <scope>NUCLEOTIDE SEQUENCE [LARGE SCALE GENOMIC DNA]</scope>
</reference>
<dbReference type="Gene3D" id="3.40.50.800">
    <property type="entry name" value="Anticodon-binding domain"/>
    <property type="match status" value="1"/>
</dbReference>
<dbReference type="SUPFAM" id="SSF55681">
    <property type="entry name" value="Class II aaRS and biotin synthetases"/>
    <property type="match status" value="1"/>
</dbReference>
<evidence type="ECO:0000256" key="6">
    <source>
        <dbReference type="ARBA" id="ARBA00022917"/>
    </source>
</evidence>
<dbReference type="Proteomes" id="UP000177281">
    <property type="component" value="Unassembled WGS sequence"/>
</dbReference>
<dbReference type="Pfam" id="PF00587">
    <property type="entry name" value="tRNA-synt_2b"/>
    <property type="match status" value="1"/>
</dbReference>
<evidence type="ECO:0000256" key="3">
    <source>
        <dbReference type="ARBA" id="ARBA00022598"/>
    </source>
</evidence>
<evidence type="ECO:0000313" key="11">
    <source>
        <dbReference type="EMBL" id="OGE94473.1"/>
    </source>
</evidence>
<comment type="caution">
    <text evidence="11">The sequence shown here is derived from an EMBL/GenBank/DDBJ whole genome shotgun (WGS) entry which is preliminary data.</text>
</comment>
<dbReference type="InterPro" id="IPR002314">
    <property type="entry name" value="aa-tRNA-synt_IIb"/>
</dbReference>
<dbReference type="STRING" id="1817841.A3B10_01440"/>
<evidence type="ECO:0000256" key="1">
    <source>
        <dbReference type="ARBA" id="ARBA00012831"/>
    </source>
</evidence>
<dbReference type="GO" id="GO:0004827">
    <property type="term" value="F:proline-tRNA ligase activity"/>
    <property type="evidence" value="ECO:0007669"/>
    <property type="project" value="UniProtKB-EC"/>
</dbReference>
<dbReference type="GO" id="GO:0005829">
    <property type="term" value="C:cytosol"/>
    <property type="evidence" value="ECO:0007669"/>
    <property type="project" value="TreeGrafter"/>
</dbReference>
<dbReference type="Gene3D" id="3.30.930.10">
    <property type="entry name" value="Bira Bifunctional Protein, Domain 2"/>
    <property type="match status" value="1"/>
</dbReference>
<accession>A0A1F5PX22</accession>
<evidence type="ECO:0000256" key="4">
    <source>
        <dbReference type="ARBA" id="ARBA00022741"/>
    </source>
</evidence>
<dbReference type="InterPro" id="IPR036621">
    <property type="entry name" value="Anticodon-bd_dom_sf"/>
</dbReference>
<gene>
    <name evidence="11" type="ORF">A3B10_01440</name>
</gene>
<dbReference type="EMBL" id="MFFB01000018">
    <property type="protein sequence ID" value="OGE94473.1"/>
    <property type="molecule type" value="Genomic_DNA"/>
</dbReference>
<keyword evidence="5" id="KW-0067">ATP-binding</keyword>
<protein>
    <recommendedName>
        <fullName evidence="2">Proline--tRNA ligase</fullName>
        <ecNumber evidence="1">6.1.1.15</ecNumber>
    </recommendedName>
    <alternativeName>
        <fullName evidence="8">Prolyl-tRNA synthetase</fullName>
    </alternativeName>
</protein>
<dbReference type="GO" id="GO:0006433">
    <property type="term" value="P:prolyl-tRNA aminoacylation"/>
    <property type="evidence" value="ECO:0007669"/>
    <property type="project" value="InterPro"/>
</dbReference>
<dbReference type="InterPro" id="IPR004154">
    <property type="entry name" value="Anticodon-bd"/>
</dbReference>
<dbReference type="SUPFAM" id="SSF52954">
    <property type="entry name" value="Class II aaRS ABD-related"/>
    <property type="match status" value="1"/>
</dbReference>
<dbReference type="PANTHER" id="PTHR42753">
    <property type="entry name" value="MITOCHONDRIAL RIBOSOME PROTEIN L39/PROLYL-TRNA LIGASE FAMILY MEMBER"/>
    <property type="match status" value="1"/>
</dbReference>
<dbReference type="GO" id="GO:0005524">
    <property type="term" value="F:ATP binding"/>
    <property type="evidence" value="ECO:0007669"/>
    <property type="project" value="UniProtKB-KW"/>
</dbReference>
<keyword evidence="3" id="KW-0436">Ligase</keyword>
<dbReference type="AlphaFoldDB" id="A0A1F5PX22"/>
<evidence type="ECO:0000256" key="5">
    <source>
        <dbReference type="ARBA" id="ARBA00022840"/>
    </source>
</evidence>
<dbReference type="InterPro" id="IPR045864">
    <property type="entry name" value="aa-tRNA-synth_II/BPL/LPL"/>
</dbReference>
<evidence type="ECO:0000256" key="7">
    <source>
        <dbReference type="ARBA" id="ARBA00023146"/>
    </source>
</evidence>
<keyword evidence="4" id="KW-0547">Nucleotide-binding</keyword>
<name>A0A1F5PX22_9BACT</name>
<dbReference type="PROSITE" id="PS50862">
    <property type="entry name" value="AA_TRNA_LIGASE_II"/>
    <property type="match status" value="1"/>
</dbReference>
<proteinExistence type="predicted"/>
<dbReference type="CDD" id="cd00861">
    <property type="entry name" value="ProRS_anticodon_short"/>
    <property type="match status" value="1"/>
</dbReference>
<dbReference type="InterPro" id="IPR044140">
    <property type="entry name" value="ProRS_anticodon_short"/>
</dbReference>
<dbReference type="Pfam" id="PF03129">
    <property type="entry name" value="HGTP_anticodon"/>
    <property type="match status" value="1"/>
</dbReference>
<sequence>MKQSELFTKTLRHLPADEETINAQFLTRAGFVDKLMAGVYSYLPLGLLTLKKIEMIVREEMDAIGGQEILMPILHPAEIWKKTGAWTTVDVLFKIKSRTEKDYALGQSEEEVVTPLVMAYVDTYKDLPKAVYQIGWKFRDELRSKSGLLRGREFYMKDMYSFHVDQPDFDRFYDIVKKAYLKIFERIGLVAKVTEASGGTFSQKISYEFMVLTNAGEDNILYCDVCEFCVNEDIAKRKSGDVCPKCNQGKLSQAKASEVGNVFDLGQKYGKDFDLGFKDGNGKKQYPIMGCYGLGISRLMGVVVEKFHDEKGIIWPKAVTPVDLHLINIAKDRKIADKLYETLQTEGFSVLYDETSVSAGEKFANSDLIGIPTRVLVSDKTLKEDSVEIKARNSDKTQLVKIKELVKNLKQ</sequence>
<comment type="catalytic activity">
    <reaction evidence="9">
        <text>tRNA(Pro) + L-proline + ATP = L-prolyl-tRNA(Pro) + AMP + diphosphate</text>
        <dbReference type="Rhea" id="RHEA:14305"/>
        <dbReference type="Rhea" id="RHEA-COMP:9700"/>
        <dbReference type="Rhea" id="RHEA-COMP:9702"/>
        <dbReference type="ChEBI" id="CHEBI:30616"/>
        <dbReference type="ChEBI" id="CHEBI:33019"/>
        <dbReference type="ChEBI" id="CHEBI:60039"/>
        <dbReference type="ChEBI" id="CHEBI:78442"/>
        <dbReference type="ChEBI" id="CHEBI:78532"/>
        <dbReference type="ChEBI" id="CHEBI:456215"/>
        <dbReference type="EC" id="6.1.1.15"/>
    </reaction>
</comment>
<keyword evidence="7" id="KW-0030">Aminoacyl-tRNA synthetase</keyword>
<dbReference type="InterPro" id="IPR002316">
    <property type="entry name" value="Pro-tRNA-ligase_IIa"/>
</dbReference>
<dbReference type="EC" id="6.1.1.15" evidence="1"/>
<feature type="domain" description="Aminoacyl-transfer RNA synthetases class-II family profile" evidence="10">
    <location>
        <begin position="38"/>
        <end position="316"/>
    </location>
</feature>
<dbReference type="PRINTS" id="PR01046">
    <property type="entry name" value="TRNASYNTHPRO"/>
</dbReference>
<evidence type="ECO:0000259" key="10">
    <source>
        <dbReference type="PROSITE" id="PS50862"/>
    </source>
</evidence>